<dbReference type="InParanoid" id="A0A0C3DIX0"/>
<protein>
    <recommendedName>
        <fullName evidence="1">TACO1/YebC-like second and third domain-containing protein</fullName>
    </recommendedName>
</protein>
<dbReference type="OrthoDB" id="2017544at2759"/>
<dbReference type="AlphaFoldDB" id="A0A0C3DIX0"/>
<feature type="non-terminal residue" evidence="2">
    <location>
        <position position="162"/>
    </location>
</feature>
<dbReference type="SUPFAM" id="SSF75625">
    <property type="entry name" value="YebC-like"/>
    <property type="match status" value="1"/>
</dbReference>
<dbReference type="InterPro" id="IPR029072">
    <property type="entry name" value="YebC-like"/>
</dbReference>
<dbReference type="Pfam" id="PF01709">
    <property type="entry name" value="Transcrip_reg"/>
    <property type="match status" value="1"/>
</dbReference>
<evidence type="ECO:0000313" key="3">
    <source>
        <dbReference type="Proteomes" id="UP000053989"/>
    </source>
</evidence>
<gene>
    <name evidence="2" type="ORF">SCLCIDRAFT_1216671</name>
</gene>
<evidence type="ECO:0000259" key="1">
    <source>
        <dbReference type="Pfam" id="PF01709"/>
    </source>
</evidence>
<dbReference type="Gene3D" id="3.30.70.980">
    <property type="match status" value="2"/>
</dbReference>
<dbReference type="GO" id="GO:0005739">
    <property type="term" value="C:mitochondrion"/>
    <property type="evidence" value="ECO:0007669"/>
    <property type="project" value="TreeGrafter"/>
</dbReference>
<dbReference type="EMBL" id="KN822060">
    <property type="protein sequence ID" value="KIM60615.1"/>
    <property type="molecule type" value="Genomic_DNA"/>
</dbReference>
<dbReference type="PANTHER" id="PTHR12532:SF0">
    <property type="entry name" value="TRANSLATIONAL ACTIVATOR OF CYTOCHROME C OXIDASE 1"/>
    <property type="match status" value="1"/>
</dbReference>
<dbReference type="InterPro" id="IPR026564">
    <property type="entry name" value="Transcrip_reg_TACO1-like_dom3"/>
</dbReference>
<name>A0A0C3DIX0_9AGAM</name>
<organism evidence="2 3">
    <name type="scientific">Scleroderma citrinum Foug A</name>
    <dbReference type="NCBI Taxonomy" id="1036808"/>
    <lineage>
        <taxon>Eukaryota</taxon>
        <taxon>Fungi</taxon>
        <taxon>Dikarya</taxon>
        <taxon>Basidiomycota</taxon>
        <taxon>Agaricomycotina</taxon>
        <taxon>Agaricomycetes</taxon>
        <taxon>Agaricomycetidae</taxon>
        <taxon>Boletales</taxon>
        <taxon>Sclerodermatineae</taxon>
        <taxon>Sclerodermataceae</taxon>
        <taxon>Scleroderma</taxon>
    </lineage>
</organism>
<dbReference type="FunCoup" id="A0A0C3DIX0">
    <property type="interactions" value="246"/>
</dbReference>
<dbReference type="InterPro" id="IPR048300">
    <property type="entry name" value="TACO1_YebC-like_2nd/3rd_dom"/>
</dbReference>
<dbReference type="PANTHER" id="PTHR12532">
    <property type="entry name" value="TRANSLATIONAL ACTIVATOR OF CYTOCHROME C OXIDASE 1"/>
    <property type="match status" value="1"/>
</dbReference>
<sequence length="162" mass="18564">MNNTTGLIIECRSDNINRTVGNVREILNRHGARPAPVKFMFQHRGYVKVQIGQDREDLLDRLINECPIDFAEWSDESTNQTGVELVCQTTDLSKVAKIMEEYSRSSPLCEILTNEVNWAPLESQDAPDEVRARVEDLIENLEEDDDIERVFTTLERNSLIVV</sequence>
<dbReference type="InterPro" id="IPR002876">
    <property type="entry name" value="Transcrip_reg_TACO1-like"/>
</dbReference>
<accession>A0A0C3DIX0</accession>
<reference evidence="2 3" key="1">
    <citation type="submission" date="2014-04" db="EMBL/GenBank/DDBJ databases">
        <authorList>
            <consortium name="DOE Joint Genome Institute"/>
            <person name="Kuo A."/>
            <person name="Kohler A."/>
            <person name="Nagy L.G."/>
            <person name="Floudas D."/>
            <person name="Copeland A."/>
            <person name="Barry K.W."/>
            <person name="Cichocki N."/>
            <person name="Veneault-Fourrey C."/>
            <person name="LaButti K."/>
            <person name="Lindquist E.A."/>
            <person name="Lipzen A."/>
            <person name="Lundell T."/>
            <person name="Morin E."/>
            <person name="Murat C."/>
            <person name="Sun H."/>
            <person name="Tunlid A."/>
            <person name="Henrissat B."/>
            <person name="Grigoriev I.V."/>
            <person name="Hibbett D.S."/>
            <person name="Martin F."/>
            <person name="Nordberg H.P."/>
            <person name="Cantor M.N."/>
            <person name="Hua S.X."/>
        </authorList>
    </citation>
    <scope>NUCLEOTIDE SEQUENCE [LARGE SCALE GENOMIC DNA]</scope>
    <source>
        <strain evidence="2 3">Foug A</strain>
    </source>
</reference>
<dbReference type="HOGENOM" id="CLU_1639511_0_0_1"/>
<proteinExistence type="predicted"/>
<keyword evidence="3" id="KW-1185">Reference proteome</keyword>
<reference evidence="3" key="2">
    <citation type="submission" date="2015-01" db="EMBL/GenBank/DDBJ databases">
        <title>Evolutionary Origins and Diversification of the Mycorrhizal Mutualists.</title>
        <authorList>
            <consortium name="DOE Joint Genome Institute"/>
            <consortium name="Mycorrhizal Genomics Consortium"/>
            <person name="Kohler A."/>
            <person name="Kuo A."/>
            <person name="Nagy L.G."/>
            <person name="Floudas D."/>
            <person name="Copeland A."/>
            <person name="Barry K.W."/>
            <person name="Cichocki N."/>
            <person name="Veneault-Fourrey C."/>
            <person name="LaButti K."/>
            <person name="Lindquist E.A."/>
            <person name="Lipzen A."/>
            <person name="Lundell T."/>
            <person name="Morin E."/>
            <person name="Murat C."/>
            <person name="Riley R."/>
            <person name="Ohm R."/>
            <person name="Sun H."/>
            <person name="Tunlid A."/>
            <person name="Henrissat B."/>
            <person name="Grigoriev I.V."/>
            <person name="Hibbett D.S."/>
            <person name="Martin F."/>
        </authorList>
    </citation>
    <scope>NUCLEOTIDE SEQUENCE [LARGE SCALE GENOMIC DNA]</scope>
    <source>
        <strain evidence="3">Foug A</strain>
    </source>
</reference>
<dbReference type="STRING" id="1036808.A0A0C3DIX0"/>
<evidence type="ECO:0000313" key="2">
    <source>
        <dbReference type="EMBL" id="KIM60615.1"/>
    </source>
</evidence>
<feature type="domain" description="TACO1/YebC-like second and third" evidence="1">
    <location>
        <begin position="4"/>
        <end position="153"/>
    </location>
</feature>
<dbReference type="Proteomes" id="UP000053989">
    <property type="component" value="Unassembled WGS sequence"/>
</dbReference>